<accession>A0A821WBN0</accession>
<dbReference type="GO" id="GO:0005886">
    <property type="term" value="C:plasma membrane"/>
    <property type="evidence" value="ECO:0007669"/>
    <property type="project" value="TreeGrafter"/>
</dbReference>
<dbReference type="Pfam" id="PF00339">
    <property type="entry name" value="Arrestin_N"/>
    <property type="match status" value="1"/>
</dbReference>
<dbReference type="Proteomes" id="UP000663872">
    <property type="component" value="Unassembled WGS sequence"/>
</dbReference>
<gene>
    <name evidence="3" type="ORF">GRG538_LOCUS11754</name>
    <name evidence="4" type="ORF">QYT958_LOCUS31536</name>
</gene>
<feature type="non-terminal residue" evidence="4">
    <location>
        <position position="267"/>
    </location>
</feature>
<evidence type="ECO:0000313" key="5">
    <source>
        <dbReference type="Proteomes" id="UP000663848"/>
    </source>
</evidence>
<dbReference type="AlphaFoldDB" id="A0A821WBN0"/>
<dbReference type="GO" id="GO:0031625">
    <property type="term" value="F:ubiquitin protein ligase binding"/>
    <property type="evidence" value="ECO:0007669"/>
    <property type="project" value="TreeGrafter"/>
</dbReference>
<dbReference type="Proteomes" id="UP000663848">
    <property type="component" value="Unassembled WGS sequence"/>
</dbReference>
<evidence type="ECO:0000313" key="4">
    <source>
        <dbReference type="EMBL" id="CAF4923461.1"/>
    </source>
</evidence>
<dbReference type="PANTHER" id="PTHR11188">
    <property type="entry name" value="ARRESTIN DOMAIN CONTAINING PROTEIN"/>
    <property type="match status" value="1"/>
</dbReference>
<evidence type="ECO:0000313" key="3">
    <source>
        <dbReference type="EMBL" id="CAF3420500.1"/>
    </source>
</evidence>
<comment type="caution">
    <text evidence="4">The sequence shown here is derived from an EMBL/GenBank/DDBJ whole genome shotgun (WGS) entry which is preliminary data.</text>
</comment>
<reference evidence="4" key="1">
    <citation type="submission" date="2021-02" db="EMBL/GenBank/DDBJ databases">
        <authorList>
            <person name="Nowell W R."/>
        </authorList>
    </citation>
    <scope>NUCLEOTIDE SEQUENCE</scope>
</reference>
<dbReference type="SUPFAM" id="SSF81296">
    <property type="entry name" value="E set domains"/>
    <property type="match status" value="1"/>
</dbReference>
<dbReference type="GO" id="GO:0005829">
    <property type="term" value="C:cytosol"/>
    <property type="evidence" value="ECO:0007669"/>
    <property type="project" value="TreeGrafter"/>
</dbReference>
<protein>
    <recommendedName>
        <fullName evidence="2">Arrestin-like N-terminal domain-containing protein</fullName>
    </recommendedName>
</protein>
<name>A0A821WBN0_9BILA</name>
<dbReference type="InterPro" id="IPR011021">
    <property type="entry name" value="Arrestin-like_N"/>
</dbReference>
<dbReference type="GO" id="GO:0030674">
    <property type="term" value="F:protein-macromolecule adaptor activity"/>
    <property type="evidence" value="ECO:0007669"/>
    <property type="project" value="TreeGrafter"/>
</dbReference>
<dbReference type="PANTHER" id="PTHR11188:SF17">
    <property type="entry name" value="FI21816P1"/>
    <property type="match status" value="1"/>
</dbReference>
<dbReference type="EMBL" id="CAJNYT010001588">
    <property type="protein sequence ID" value="CAF3420500.1"/>
    <property type="molecule type" value="Genomic_DNA"/>
</dbReference>
<dbReference type="EMBL" id="CAJOBR010019592">
    <property type="protein sequence ID" value="CAF4923461.1"/>
    <property type="molecule type" value="Genomic_DNA"/>
</dbReference>
<evidence type="ECO:0000256" key="1">
    <source>
        <dbReference type="ARBA" id="ARBA00005298"/>
    </source>
</evidence>
<dbReference type="InterPro" id="IPR014752">
    <property type="entry name" value="Arrestin-like_C"/>
</dbReference>
<proteinExistence type="inferred from homology"/>
<evidence type="ECO:0000259" key="2">
    <source>
        <dbReference type="Pfam" id="PF00339"/>
    </source>
</evidence>
<sequence>MVKNLHWPSCFYSKLLYGIHQYFFLIAILIRSSSGGLESNIICRFDKRNESVFWTGEFVTGKIEYVHLNSKELKLKSIGAELIGELVYTTNTPSGGTTNSSLIFFEQRVTIDSVSDQSSFLLTYGNHKWPFGFFINHSLAPSLERTGAYDPFIRYFIRVVFVRPEWYRWNIKKIVPIVVKHASLPVTAMQSEAQKKNRHDVHLHIILQKRAILAGTNVSFDVYIRNPQRALIRRFSIILFQYLELGPAETKVSNLIAQNVNQLHQFR</sequence>
<dbReference type="GO" id="GO:0070086">
    <property type="term" value="P:ubiquitin-dependent endocytosis"/>
    <property type="evidence" value="ECO:0007669"/>
    <property type="project" value="TreeGrafter"/>
</dbReference>
<feature type="domain" description="Arrestin-like N-terminal" evidence="2">
    <location>
        <begin position="44"/>
        <end position="175"/>
    </location>
</feature>
<comment type="similarity">
    <text evidence="1">Belongs to the arrestin family.</text>
</comment>
<dbReference type="InterPro" id="IPR050357">
    <property type="entry name" value="Arrestin_domain-protein"/>
</dbReference>
<dbReference type="Gene3D" id="2.60.40.640">
    <property type="match status" value="1"/>
</dbReference>
<organism evidence="4 5">
    <name type="scientific">Rotaria socialis</name>
    <dbReference type="NCBI Taxonomy" id="392032"/>
    <lineage>
        <taxon>Eukaryota</taxon>
        <taxon>Metazoa</taxon>
        <taxon>Spiralia</taxon>
        <taxon>Gnathifera</taxon>
        <taxon>Rotifera</taxon>
        <taxon>Eurotatoria</taxon>
        <taxon>Bdelloidea</taxon>
        <taxon>Philodinida</taxon>
        <taxon>Philodinidae</taxon>
        <taxon>Rotaria</taxon>
    </lineage>
</organism>
<dbReference type="InterPro" id="IPR014756">
    <property type="entry name" value="Ig_E-set"/>
</dbReference>